<evidence type="ECO:0000256" key="2">
    <source>
        <dbReference type="ARBA" id="ARBA00022980"/>
    </source>
</evidence>
<keyword evidence="2 5" id="KW-0689">Ribosomal protein</keyword>
<dbReference type="InterPro" id="IPR000509">
    <property type="entry name" value="Ribosomal_eL36"/>
</dbReference>
<dbReference type="GO" id="GO:0003735">
    <property type="term" value="F:structural constituent of ribosome"/>
    <property type="evidence" value="ECO:0007669"/>
    <property type="project" value="InterPro"/>
</dbReference>
<dbReference type="InterPro" id="IPR038097">
    <property type="entry name" value="Ribosomal_eL36_sf"/>
</dbReference>
<dbReference type="STRING" id="68775.A0A5C3MQH1"/>
<dbReference type="EMBL" id="ML213591">
    <property type="protein sequence ID" value="TFK43471.1"/>
    <property type="molecule type" value="Genomic_DNA"/>
</dbReference>
<feature type="compositionally biased region" description="Polar residues" evidence="4">
    <location>
        <begin position="1"/>
        <end position="11"/>
    </location>
</feature>
<dbReference type="GO" id="GO:1990904">
    <property type="term" value="C:ribonucleoprotein complex"/>
    <property type="evidence" value="ECO:0007669"/>
    <property type="project" value="UniProtKB-KW"/>
</dbReference>
<feature type="region of interest" description="Disordered" evidence="4">
    <location>
        <begin position="1"/>
        <end position="41"/>
    </location>
</feature>
<name>A0A5C3MQH1_9AGAR</name>
<dbReference type="GO" id="GO:0006412">
    <property type="term" value="P:translation"/>
    <property type="evidence" value="ECO:0007669"/>
    <property type="project" value="InterPro"/>
</dbReference>
<keyword evidence="6" id="KW-1185">Reference proteome</keyword>
<dbReference type="AlphaFoldDB" id="A0A5C3MQH1"/>
<protein>
    <submittedName>
        <fullName evidence="5">Ribosomal protein L36e</fullName>
    </submittedName>
</protein>
<evidence type="ECO:0000313" key="6">
    <source>
        <dbReference type="Proteomes" id="UP000308652"/>
    </source>
</evidence>
<comment type="similarity">
    <text evidence="1">Belongs to the eukaryotic ribosomal protein eL36 family.</text>
</comment>
<dbReference type="FunFam" id="1.10.10.1760:FF:000003">
    <property type="entry name" value="60S ribosomal protein L36"/>
    <property type="match status" value="1"/>
</dbReference>
<dbReference type="Proteomes" id="UP000308652">
    <property type="component" value="Unassembled WGS sequence"/>
</dbReference>
<evidence type="ECO:0000256" key="3">
    <source>
        <dbReference type="ARBA" id="ARBA00023274"/>
    </source>
</evidence>
<proteinExistence type="inferred from homology"/>
<dbReference type="OrthoDB" id="9616667at2759"/>
<gene>
    <name evidence="5" type="ORF">BDQ12DRAFT_181012</name>
</gene>
<accession>A0A5C3MQH1</accession>
<dbReference type="GO" id="GO:0005840">
    <property type="term" value="C:ribosome"/>
    <property type="evidence" value="ECO:0007669"/>
    <property type="project" value="UniProtKB-KW"/>
</dbReference>
<evidence type="ECO:0000256" key="4">
    <source>
        <dbReference type="SAM" id="MobiDB-lite"/>
    </source>
</evidence>
<reference evidence="5 6" key="1">
    <citation type="journal article" date="2019" name="Nat. Ecol. Evol.">
        <title>Megaphylogeny resolves global patterns of mushroom evolution.</title>
        <authorList>
            <person name="Varga T."/>
            <person name="Krizsan K."/>
            <person name="Foldi C."/>
            <person name="Dima B."/>
            <person name="Sanchez-Garcia M."/>
            <person name="Sanchez-Ramirez S."/>
            <person name="Szollosi G.J."/>
            <person name="Szarkandi J.G."/>
            <person name="Papp V."/>
            <person name="Albert L."/>
            <person name="Andreopoulos W."/>
            <person name="Angelini C."/>
            <person name="Antonin V."/>
            <person name="Barry K.W."/>
            <person name="Bougher N.L."/>
            <person name="Buchanan P."/>
            <person name="Buyck B."/>
            <person name="Bense V."/>
            <person name="Catcheside P."/>
            <person name="Chovatia M."/>
            <person name="Cooper J."/>
            <person name="Damon W."/>
            <person name="Desjardin D."/>
            <person name="Finy P."/>
            <person name="Geml J."/>
            <person name="Haridas S."/>
            <person name="Hughes K."/>
            <person name="Justo A."/>
            <person name="Karasinski D."/>
            <person name="Kautmanova I."/>
            <person name="Kiss B."/>
            <person name="Kocsube S."/>
            <person name="Kotiranta H."/>
            <person name="LaButti K.M."/>
            <person name="Lechner B.E."/>
            <person name="Liimatainen K."/>
            <person name="Lipzen A."/>
            <person name="Lukacs Z."/>
            <person name="Mihaltcheva S."/>
            <person name="Morgado L.N."/>
            <person name="Niskanen T."/>
            <person name="Noordeloos M.E."/>
            <person name="Ohm R.A."/>
            <person name="Ortiz-Santana B."/>
            <person name="Ovrebo C."/>
            <person name="Racz N."/>
            <person name="Riley R."/>
            <person name="Savchenko A."/>
            <person name="Shiryaev A."/>
            <person name="Soop K."/>
            <person name="Spirin V."/>
            <person name="Szebenyi C."/>
            <person name="Tomsovsky M."/>
            <person name="Tulloss R.E."/>
            <person name="Uehling J."/>
            <person name="Grigoriev I.V."/>
            <person name="Vagvolgyi C."/>
            <person name="Papp T."/>
            <person name="Martin F.M."/>
            <person name="Miettinen O."/>
            <person name="Hibbett D.S."/>
            <person name="Nagy L.G."/>
        </authorList>
    </citation>
    <scope>NUCLEOTIDE SEQUENCE [LARGE SCALE GENOMIC DNA]</scope>
    <source>
        <strain evidence="5 6">CBS 166.37</strain>
    </source>
</reference>
<dbReference type="PANTHER" id="PTHR10114">
    <property type="entry name" value="60S RIBOSOMAL PROTEIN L36"/>
    <property type="match status" value="1"/>
</dbReference>
<organism evidence="5 6">
    <name type="scientific">Crucibulum laeve</name>
    <dbReference type="NCBI Taxonomy" id="68775"/>
    <lineage>
        <taxon>Eukaryota</taxon>
        <taxon>Fungi</taxon>
        <taxon>Dikarya</taxon>
        <taxon>Basidiomycota</taxon>
        <taxon>Agaricomycotina</taxon>
        <taxon>Agaricomycetes</taxon>
        <taxon>Agaricomycetidae</taxon>
        <taxon>Agaricales</taxon>
        <taxon>Agaricineae</taxon>
        <taxon>Nidulariaceae</taxon>
        <taxon>Crucibulum</taxon>
    </lineage>
</organism>
<evidence type="ECO:0000256" key="1">
    <source>
        <dbReference type="ARBA" id="ARBA00006509"/>
    </source>
</evidence>
<dbReference type="Pfam" id="PF01158">
    <property type="entry name" value="Ribosomal_L36e"/>
    <property type="match status" value="1"/>
</dbReference>
<evidence type="ECO:0000313" key="5">
    <source>
        <dbReference type="EMBL" id="TFK43471.1"/>
    </source>
</evidence>
<sequence length="108" mass="12299">MVRTTISSSPSDLRYGLNHGHPTTPIPKAVRPSQRKGVSSTKTKFVRSVIREVAGFSAYERRVMELLRNSKDKKARKLTKKRLGTLLRSKRKLEELSSIIQESRRAAH</sequence>
<keyword evidence="3" id="KW-0687">Ribonucleoprotein</keyword>
<dbReference type="Gene3D" id="1.10.10.1760">
    <property type="entry name" value="60S ribosomal protein L36"/>
    <property type="match status" value="1"/>
</dbReference>